<protein>
    <submittedName>
        <fullName evidence="2">Uncharacterized protein</fullName>
    </submittedName>
</protein>
<keyword evidence="1" id="KW-1133">Transmembrane helix</keyword>
<feature type="transmembrane region" description="Helical" evidence="1">
    <location>
        <begin position="61"/>
        <end position="82"/>
    </location>
</feature>
<accession>A0A8S9QGB4</accession>
<dbReference type="AlphaFoldDB" id="A0A8S9QGB4"/>
<keyword evidence="1" id="KW-0472">Membrane</keyword>
<comment type="caution">
    <text evidence="2">The sequence shown here is derived from an EMBL/GenBank/DDBJ whole genome shotgun (WGS) entry which is preliminary data.</text>
</comment>
<gene>
    <name evidence="2" type="ORF">F2Q69_00022761</name>
</gene>
<evidence type="ECO:0000313" key="2">
    <source>
        <dbReference type="EMBL" id="KAF3541327.1"/>
    </source>
</evidence>
<organism evidence="2 3">
    <name type="scientific">Brassica cretica</name>
    <name type="common">Mustard</name>
    <dbReference type="NCBI Taxonomy" id="69181"/>
    <lineage>
        <taxon>Eukaryota</taxon>
        <taxon>Viridiplantae</taxon>
        <taxon>Streptophyta</taxon>
        <taxon>Embryophyta</taxon>
        <taxon>Tracheophyta</taxon>
        <taxon>Spermatophyta</taxon>
        <taxon>Magnoliopsida</taxon>
        <taxon>eudicotyledons</taxon>
        <taxon>Gunneridae</taxon>
        <taxon>Pentapetalae</taxon>
        <taxon>rosids</taxon>
        <taxon>malvids</taxon>
        <taxon>Brassicales</taxon>
        <taxon>Brassicaceae</taxon>
        <taxon>Brassiceae</taxon>
        <taxon>Brassica</taxon>
    </lineage>
</organism>
<dbReference type="EMBL" id="QGKX02001290">
    <property type="protein sequence ID" value="KAF3541327.1"/>
    <property type="molecule type" value="Genomic_DNA"/>
</dbReference>
<keyword evidence="1" id="KW-0812">Transmembrane</keyword>
<reference evidence="2" key="1">
    <citation type="submission" date="2019-12" db="EMBL/GenBank/DDBJ databases">
        <title>Genome sequencing and annotation of Brassica cretica.</title>
        <authorList>
            <person name="Studholme D.J."/>
            <person name="Sarris P."/>
        </authorList>
    </citation>
    <scope>NUCLEOTIDE SEQUENCE</scope>
    <source>
        <strain evidence="2">PFS-109/04</strain>
        <tissue evidence="2">Leaf</tissue>
    </source>
</reference>
<evidence type="ECO:0000256" key="1">
    <source>
        <dbReference type="SAM" id="Phobius"/>
    </source>
</evidence>
<proteinExistence type="predicted"/>
<name>A0A8S9QGB4_BRACR</name>
<sequence>MSRVRPDWTFGWNHDQTTDFPVLKLVFPDKLDILRPTVEPDLAWVVKKSKMNMHSHPDSPASVLIFTPCIHLLIIFVCRLVVSQHTTFVLRWLALDRGYFKSHSASLDDPFNPSQPCLVFKVLFFTAAWLIPLISEPPDMTWITQSGRGGEAGAASVGFPVVPLLRWLWAFSERNSLRCLFLSNSLTSILSATQSSVL</sequence>
<evidence type="ECO:0000313" key="3">
    <source>
        <dbReference type="Proteomes" id="UP000712600"/>
    </source>
</evidence>
<dbReference type="Proteomes" id="UP000712600">
    <property type="component" value="Unassembled WGS sequence"/>
</dbReference>